<protein>
    <submittedName>
        <fullName evidence="1">Uncharacterized protein</fullName>
    </submittedName>
</protein>
<dbReference type="InterPro" id="IPR032675">
    <property type="entry name" value="LRR_dom_sf"/>
</dbReference>
<gene>
    <name evidence="1" type="ORF">F5890DRAFT_1532636</name>
</gene>
<dbReference type="SUPFAM" id="SSF52047">
    <property type="entry name" value="RNI-like"/>
    <property type="match status" value="1"/>
</dbReference>
<name>A0AA38PVC6_9AGAR</name>
<dbReference type="Proteomes" id="UP001163850">
    <property type="component" value="Unassembled WGS sequence"/>
</dbReference>
<organism evidence="1 2">
    <name type="scientific">Lentinula detonsa</name>
    <dbReference type="NCBI Taxonomy" id="2804962"/>
    <lineage>
        <taxon>Eukaryota</taxon>
        <taxon>Fungi</taxon>
        <taxon>Dikarya</taxon>
        <taxon>Basidiomycota</taxon>
        <taxon>Agaricomycotina</taxon>
        <taxon>Agaricomycetes</taxon>
        <taxon>Agaricomycetidae</taxon>
        <taxon>Agaricales</taxon>
        <taxon>Marasmiineae</taxon>
        <taxon>Omphalotaceae</taxon>
        <taxon>Lentinula</taxon>
    </lineage>
</organism>
<sequence>MMFLPNELLESIIDLLAYNPKFPDSDYSCKTRFQQASPELHALSVVNWHLRQICLRCLANIQIRSLKYVEDHCNYVAILSRFTKILVISFSFGYSEELLVHDLPDFKQLSYVELQSFNISFALLNAILAHPTVLSVLVDQIPHESIYDLLKVILREASPSNPDLKRCMDRGMRLTCLMLLQPGSLNDKLPHFEGLEGIHMILGPYHISSSWLSALSSTNPSLKELWLFDYHGMYLGPDTITIMSSFLEEFQRRNLDKKFIIRRACLRRSTVQDWHIIELTICTTSACTSLVEILTLIASSFPKLEALTLDLYLHAYIGTYDADDLADVLARFSSLRVLYLQGALQRLRFGGRCLPRVCRADPTSTLDAYAWVISISRSCGEQSLEFRGLYW</sequence>
<proteinExistence type="predicted"/>
<dbReference type="EMBL" id="MU802085">
    <property type="protein sequence ID" value="KAJ3981968.1"/>
    <property type="molecule type" value="Genomic_DNA"/>
</dbReference>
<reference evidence="1" key="1">
    <citation type="submission" date="2022-08" db="EMBL/GenBank/DDBJ databases">
        <authorList>
            <consortium name="DOE Joint Genome Institute"/>
            <person name="Min B."/>
            <person name="Riley R."/>
            <person name="Sierra-Patev S."/>
            <person name="Naranjo-Ortiz M."/>
            <person name="Looney B."/>
            <person name="Konkel Z."/>
            <person name="Slot J.C."/>
            <person name="Sakamoto Y."/>
            <person name="Steenwyk J.L."/>
            <person name="Rokas A."/>
            <person name="Carro J."/>
            <person name="Camarero S."/>
            <person name="Ferreira P."/>
            <person name="Molpeceres G."/>
            <person name="Ruiz-Duenas F.J."/>
            <person name="Serrano A."/>
            <person name="Henrissat B."/>
            <person name="Drula E."/>
            <person name="Hughes K.W."/>
            <person name="Mata J.L."/>
            <person name="Ishikawa N.K."/>
            <person name="Vargas-Isla R."/>
            <person name="Ushijima S."/>
            <person name="Smith C.A."/>
            <person name="Ahrendt S."/>
            <person name="Andreopoulos W."/>
            <person name="He G."/>
            <person name="Labutti K."/>
            <person name="Lipzen A."/>
            <person name="Ng V."/>
            <person name="Sandor L."/>
            <person name="Barry K."/>
            <person name="Martinez A.T."/>
            <person name="Xiao Y."/>
            <person name="Gibbons J.G."/>
            <person name="Terashima K."/>
            <person name="Hibbett D.S."/>
            <person name="Grigoriev I.V."/>
        </authorList>
    </citation>
    <scope>NUCLEOTIDE SEQUENCE</scope>
    <source>
        <strain evidence="1">TFB7829</strain>
    </source>
</reference>
<evidence type="ECO:0000313" key="2">
    <source>
        <dbReference type="Proteomes" id="UP001163850"/>
    </source>
</evidence>
<dbReference type="AlphaFoldDB" id="A0AA38PVC6"/>
<comment type="caution">
    <text evidence="1">The sequence shown here is derived from an EMBL/GenBank/DDBJ whole genome shotgun (WGS) entry which is preliminary data.</text>
</comment>
<dbReference type="Gene3D" id="3.80.10.10">
    <property type="entry name" value="Ribonuclease Inhibitor"/>
    <property type="match status" value="1"/>
</dbReference>
<evidence type="ECO:0000313" key="1">
    <source>
        <dbReference type="EMBL" id="KAJ3981968.1"/>
    </source>
</evidence>
<accession>A0AA38PVC6</accession>